<dbReference type="EMBL" id="PVLR01000078">
    <property type="protein sequence ID" value="PRD67306.1"/>
    <property type="molecule type" value="Genomic_DNA"/>
</dbReference>
<dbReference type="AlphaFoldDB" id="A0A2S9KA21"/>
<gene>
    <name evidence="1" type="ORF">C6P61_17200</name>
</gene>
<organism evidence="1 2">
    <name type="scientific">Malikia spinosa</name>
    <dbReference type="NCBI Taxonomy" id="86180"/>
    <lineage>
        <taxon>Bacteria</taxon>
        <taxon>Pseudomonadati</taxon>
        <taxon>Pseudomonadota</taxon>
        <taxon>Betaproteobacteria</taxon>
        <taxon>Burkholderiales</taxon>
        <taxon>Comamonadaceae</taxon>
        <taxon>Malikia</taxon>
    </lineage>
</organism>
<dbReference type="RefSeq" id="WP_105731124.1">
    <property type="nucleotide sequence ID" value="NZ_PVLR01000078.1"/>
</dbReference>
<accession>A0A2S9KA21</accession>
<protein>
    <recommendedName>
        <fullName evidence="3">HEPN domain-containing protein</fullName>
    </recommendedName>
</protein>
<dbReference type="OrthoDB" id="7305014at2"/>
<dbReference type="Proteomes" id="UP000238326">
    <property type="component" value="Unassembled WGS sequence"/>
</dbReference>
<sequence length="141" mass="15322">MSTKPKRVDYLVSARRHFHDADALQKAGCRPNAGQLYGLSVECGLKAVLVQLGASTEADGSLAAELRLHLPKLVTDVTTLPDGRSASTLTAAVPSLGKMHDWKIEHRYWRARDLPLDSLPGWEAAAREMLVCLDNMTSGAL</sequence>
<evidence type="ECO:0008006" key="3">
    <source>
        <dbReference type="Google" id="ProtNLM"/>
    </source>
</evidence>
<name>A0A2S9KA21_9BURK</name>
<keyword evidence="2" id="KW-1185">Reference proteome</keyword>
<evidence type="ECO:0000313" key="1">
    <source>
        <dbReference type="EMBL" id="PRD67306.1"/>
    </source>
</evidence>
<evidence type="ECO:0000313" key="2">
    <source>
        <dbReference type="Proteomes" id="UP000238326"/>
    </source>
</evidence>
<proteinExistence type="predicted"/>
<comment type="caution">
    <text evidence="1">The sequence shown here is derived from an EMBL/GenBank/DDBJ whole genome shotgun (WGS) entry which is preliminary data.</text>
</comment>
<reference evidence="1 2" key="1">
    <citation type="submission" date="2018-03" db="EMBL/GenBank/DDBJ databases">
        <title>Comparative genomics illustrates the genes involved in a hyperalkaliphilic mechanisms of Serpentinomonas isolated from highly-alkaline calcium-rich serpentinized springs.</title>
        <authorList>
            <person name="Suzuki S."/>
            <person name="Ishii S."/>
            <person name="Walworth N."/>
            <person name="Bird L."/>
            <person name="Kuenen J.G."/>
            <person name="Nealson K.H."/>
        </authorList>
    </citation>
    <scope>NUCLEOTIDE SEQUENCE [LARGE SCALE GENOMIC DNA]</scope>
    <source>
        <strain evidence="1 2">83</strain>
    </source>
</reference>